<gene>
    <name evidence="4" type="ORF">SAMN04488069_1177</name>
</gene>
<dbReference type="InterPro" id="IPR011006">
    <property type="entry name" value="CheY-like_superfamily"/>
</dbReference>
<dbReference type="InterPro" id="IPR046947">
    <property type="entry name" value="LytR-like"/>
</dbReference>
<evidence type="ECO:0000259" key="2">
    <source>
        <dbReference type="PROSITE" id="PS50110"/>
    </source>
</evidence>
<dbReference type="InterPro" id="IPR001789">
    <property type="entry name" value="Sig_transdc_resp-reg_receiver"/>
</dbReference>
<name>A0A1H3NH37_9BACT</name>
<protein>
    <submittedName>
        <fullName evidence="4">Two component transcriptional regulator, LytTR family</fullName>
    </submittedName>
</protein>
<dbReference type="GO" id="GO:0000156">
    <property type="term" value="F:phosphorelay response regulator activity"/>
    <property type="evidence" value="ECO:0007669"/>
    <property type="project" value="InterPro"/>
</dbReference>
<dbReference type="Gene3D" id="3.40.50.2300">
    <property type="match status" value="1"/>
</dbReference>
<dbReference type="GO" id="GO:0003677">
    <property type="term" value="F:DNA binding"/>
    <property type="evidence" value="ECO:0007669"/>
    <property type="project" value="InterPro"/>
</dbReference>
<accession>A0A1H3NH37</accession>
<organism evidence="4 5">
    <name type="scientific">Hymenobacter psychrophilus</name>
    <dbReference type="NCBI Taxonomy" id="651662"/>
    <lineage>
        <taxon>Bacteria</taxon>
        <taxon>Pseudomonadati</taxon>
        <taxon>Bacteroidota</taxon>
        <taxon>Cytophagia</taxon>
        <taxon>Cytophagales</taxon>
        <taxon>Hymenobacteraceae</taxon>
        <taxon>Hymenobacter</taxon>
    </lineage>
</organism>
<dbReference type="Gene3D" id="2.40.50.1020">
    <property type="entry name" value="LytTr DNA-binding domain"/>
    <property type="match status" value="1"/>
</dbReference>
<dbReference type="OrthoDB" id="1646880at2"/>
<dbReference type="InterPro" id="IPR007492">
    <property type="entry name" value="LytTR_DNA-bd_dom"/>
</dbReference>
<dbReference type="SUPFAM" id="SSF52172">
    <property type="entry name" value="CheY-like"/>
    <property type="match status" value="1"/>
</dbReference>
<dbReference type="SMART" id="SM00850">
    <property type="entry name" value="LytTR"/>
    <property type="match status" value="1"/>
</dbReference>
<dbReference type="STRING" id="651662.SAMN04488069_1177"/>
<keyword evidence="1" id="KW-0597">Phosphoprotein</keyword>
<dbReference type="PROSITE" id="PS50930">
    <property type="entry name" value="HTH_LYTTR"/>
    <property type="match status" value="1"/>
</dbReference>
<keyword evidence="5" id="KW-1185">Reference proteome</keyword>
<reference evidence="5" key="1">
    <citation type="submission" date="2016-10" db="EMBL/GenBank/DDBJ databases">
        <authorList>
            <person name="Varghese N."/>
            <person name="Submissions S."/>
        </authorList>
    </citation>
    <scope>NUCLEOTIDE SEQUENCE [LARGE SCALE GENOMIC DNA]</scope>
    <source>
        <strain evidence="5">CGMCC 1.8975</strain>
    </source>
</reference>
<dbReference type="AlphaFoldDB" id="A0A1H3NH37"/>
<evidence type="ECO:0000259" key="3">
    <source>
        <dbReference type="PROSITE" id="PS50930"/>
    </source>
</evidence>
<sequence>MTDPIRCLLVDDKPLALDILTDYVAKVPFLELAGSSQNPVEALHWVGERRVDLIFLDIQMPQLTGLQFLQALDRRAQVVLTTAYTEYALAGFEHDVIDYLLKPIPFERFYQAVQKAQRRLRPAPALEPAPAPEPAETPRPYLFVKTEHRMQRIDLADVLYLEGLQNYVLIHTLTEKIIARQTLTSLEASLPAAEFVRVHKSFIVSLAHTHTVERSRIFMQVAAAGSPAIIPVGDTYRSAFYDRL</sequence>
<dbReference type="PROSITE" id="PS50110">
    <property type="entry name" value="RESPONSE_REGULATORY"/>
    <property type="match status" value="1"/>
</dbReference>
<dbReference type="RefSeq" id="WP_092743358.1">
    <property type="nucleotide sequence ID" value="NZ_FNOV01000017.1"/>
</dbReference>
<evidence type="ECO:0000256" key="1">
    <source>
        <dbReference type="PROSITE-ProRule" id="PRU00169"/>
    </source>
</evidence>
<evidence type="ECO:0000313" key="5">
    <source>
        <dbReference type="Proteomes" id="UP000199249"/>
    </source>
</evidence>
<dbReference type="Pfam" id="PF04397">
    <property type="entry name" value="LytTR"/>
    <property type="match status" value="1"/>
</dbReference>
<dbReference type="Pfam" id="PF00072">
    <property type="entry name" value="Response_reg"/>
    <property type="match status" value="1"/>
</dbReference>
<proteinExistence type="predicted"/>
<dbReference type="SMART" id="SM00448">
    <property type="entry name" value="REC"/>
    <property type="match status" value="1"/>
</dbReference>
<dbReference type="PANTHER" id="PTHR37299:SF1">
    <property type="entry name" value="STAGE 0 SPORULATION PROTEIN A HOMOLOG"/>
    <property type="match status" value="1"/>
</dbReference>
<feature type="domain" description="HTH LytTR-type" evidence="3">
    <location>
        <begin position="142"/>
        <end position="208"/>
    </location>
</feature>
<dbReference type="PANTHER" id="PTHR37299">
    <property type="entry name" value="TRANSCRIPTIONAL REGULATOR-RELATED"/>
    <property type="match status" value="1"/>
</dbReference>
<evidence type="ECO:0000313" key="4">
    <source>
        <dbReference type="EMBL" id="SDY88221.1"/>
    </source>
</evidence>
<dbReference type="EMBL" id="FNOV01000017">
    <property type="protein sequence ID" value="SDY88221.1"/>
    <property type="molecule type" value="Genomic_DNA"/>
</dbReference>
<feature type="modified residue" description="4-aspartylphosphate" evidence="1">
    <location>
        <position position="57"/>
    </location>
</feature>
<feature type="domain" description="Response regulatory" evidence="2">
    <location>
        <begin position="6"/>
        <end position="117"/>
    </location>
</feature>
<dbReference type="Proteomes" id="UP000199249">
    <property type="component" value="Unassembled WGS sequence"/>
</dbReference>